<dbReference type="InterPro" id="IPR010921">
    <property type="entry name" value="Trp_repressor/repl_initiator"/>
</dbReference>
<reference evidence="3 4" key="1">
    <citation type="submission" date="2020-06" db="EMBL/GenBank/DDBJ databases">
        <authorList>
            <person name="Li R."/>
            <person name="Bekaert M."/>
        </authorList>
    </citation>
    <scope>NUCLEOTIDE SEQUENCE [LARGE SCALE GENOMIC DNA]</scope>
    <source>
        <strain evidence="4">wild</strain>
    </source>
</reference>
<proteinExistence type="predicted"/>
<keyword evidence="4" id="KW-1185">Reference proteome</keyword>
<dbReference type="GO" id="GO:0043565">
    <property type="term" value="F:sequence-specific DNA binding"/>
    <property type="evidence" value="ECO:0007669"/>
    <property type="project" value="InterPro"/>
</dbReference>
<dbReference type="InterPro" id="IPR050863">
    <property type="entry name" value="CenT-Element_Derived"/>
</dbReference>
<evidence type="ECO:0000259" key="2">
    <source>
        <dbReference type="PROSITE" id="PS51253"/>
    </source>
</evidence>
<sequence>MPPRKSYTAAFKLEAVKYAKENGNRAAARNYTINESMVRSWRKQEDQLRLTKKSKRANRGHKARWPALEDKVESWILEQRASLRGVSTTQIRLKAIAAAKELDIVDFQGGPSWCLRFMRRKQLSIRSRTTVCQTLPADFGEKLVNFRAYCIDKVAEYNISPDSVINMNEVPLTFDMPLNRTVEKRGTQTISIKTTGHEKASFTCVLSCTASGFLLPPMLIFKRKTMPKRTSQKASSSK</sequence>
<dbReference type="AlphaFoldDB" id="A0A6J8AF55"/>
<keyword evidence="1" id="KW-0238">DNA-binding</keyword>
<dbReference type="SUPFAM" id="SSF46689">
    <property type="entry name" value="Homeodomain-like"/>
    <property type="match status" value="1"/>
</dbReference>
<protein>
    <recommendedName>
        <fullName evidence="2">HTH CENPB-type domain-containing protein</fullName>
    </recommendedName>
</protein>
<dbReference type="PANTHER" id="PTHR19303:SF57">
    <property type="entry name" value="HTH CENPB-TYPE DOMAIN-CONTAINING PROTEIN"/>
    <property type="match status" value="1"/>
</dbReference>
<gene>
    <name evidence="3" type="ORF">MCOR_7085</name>
</gene>
<dbReference type="SUPFAM" id="SSF48295">
    <property type="entry name" value="TrpR-like"/>
    <property type="match status" value="1"/>
</dbReference>
<dbReference type="PANTHER" id="PTHR19303">
    <property type="entry name" value="TRANSPOSON"/>
    <property type="match status" value="1"/>
</dbReference>
<dbReference type="GO" id="GO:0005634">
    <property type="term" value="C:nucleus"/>
    <property type="evidence" value="ECO:0007669"/>
    <property type="project" value="TreeGrafter"/>
</dbReference>
<dbReference type="EMBL" id="CACVKT020001353">
    <property type="protein sequence ID" value="CAC5367009.1"/>
    <property type="molecule type" value="Genomic_DNA"/>
</dbReference>
<evidence type="ECO:0000313" key="4">
    <source>
        <dbReference type="Proteomes" id="UP000507470"/>
    </source>
</evidence>
<dbReference type="SMART" id="SM00674">
    <property type="entry name" value="CENPB"/>
    <property type="match status" value="1"/>
</dbReference>
<accession>A0A6J8AF55</accession>
<dbReference type="InterPro" id="IPR018586">
    <property type="entry name" value="Brinker_DNA-bd"/>
</dbReference>
<dbReference type="Pfam" id="PF03221">
    <property type="entry name" value="HTH_Tnp_Tc5"/>
    <property type="match status" value="1"/>
</dbReference>
<dbReference type="Gene3D" id="1.10.10.60">
    <property type="entry name" value="Homeodomain-like"/>
    <property type="match status" value="2"/>
</dbReference>
<organism evidence="3 4">
    <name type="scientific">Mytilus coruscus</name>
    <name type="common">Sea mussel</name>
    <dbReference type="NCBI Taxonomy" id="42192"/>
    <lineage>
        <taxon>Eukaryota</taxon>
        <taxon>Metazoa</taxon>
        <taxon>Spiralia</taxon>
        <taxon>Lophotrochozoa</taxon>
        <taxon>Mollusca</taxon>
        <taxon>Bivalvia</taxon>
        <taxon>Autobranchia</taxon>
        <taxon>Pteriomorphia</taxon>
        <taxon>Mytilida</taxon>
        <taxon>Mytiloidea</taxon>
        <taxon>Mytilidae</taxon>
        <taxon>Mytilinae</taxon>
        <taxon>Mytilus</taxon>
    </lineage>
</organism>
<dbReference type="OrthoDB" id="6160402at2759"/>
<dbReference type="InterPro" id="IPR009057">
    <property type="entry name" value="Homeodomain-like_sf"/>
</dbReference>
<evidence type="ECO:0000256" key="1">
    <source>
        <dbReference type="ARBA" id="ARBA00023125"/>
    </source>
</evidence>
<dbReference type="InterPro" id="IPR006600">
    <property type="entry name" value="HTH_CenpB_DNA-bd_dom"/>
</dbReference>
<feature type="domain" description="HTH CENPB-type" evidence="2">
    <location>
        <begin position="56"/>
        <end position="127"/>
    </location>
</feature>
<evidence type="ECO:0000313" key="3">
    <source>
        <dbReference type="EMBL" id="CAC5367009.1"/>
    </source>
</evidence>
<dbReference type="Pfam" id="PF09607">
    <property type="entry name" value="BrkDBD"/>
    <property type="match status" value="1"/>
</dbReference>
<dbReference type="Proteomes" id="UP000507470">
    <property type="component" value="Unassembled WGS sequence"/>
</dbReference>
<name>A0A6J8AF55_MYTCO</name>
<dbReference type="PROSITE" id="PS51253">
    <property type="entry name" value="HTH_CENPB"/>
    <property type="match status" value="1"/>
</dbReference>